<dbReference type="InterPro" id="IPR036890">
    <property type="entry name" value="HATPase_C_sf"/>
</dbReference>
<dbReference type="GO" id="GO:0000156">
    <property type="term" value="F:phosphorelay response regulator activity"/>
    <property type="evidence" value="ECO:0007669"/>
    <property type="project" value="TreeGrafter"/>
</dbReference>
<dbReference type="GO" id="GO:0005829">
    <property type="term" value="C:cytosol"/>
    <property type="evidence" value="ECO:0007669"/>
    <property type="project" value="TreeGrafter"/>
</dbReference>
<gene>
    <name evidence="8" type="primary">ompR</name>
    <name evidence="8" type="ORF">SOCE26_092590</name>
</gene>
<feature type="domain" description="Response regulatory" evidence="7">
    <location>
        <begin position="3"/>
        <end position="118"/>
    </location>
</feature>
<evidence type="ECO:0000256" key="6">
    <source>
        <dbReference type="PROSITE-ProRule" id="PRU00169"/>
    </source>
</evidence>
<dbReference type="SUPFAM" id="SSF55874">
    <property type="entry name" value="ATPase domain of HSP90 chaperone/DNA topoisomerase II/histidine kinase"/>
    <property type="match status" value="1"/>
</dbReference>
<dbReference type="PANTHER" id="PTHR48111:SF1">
    <property type="entry name" value="TWO-COMPONENT RESPONSE REGULATOR ORR33"/>
    <property type="match status" value="1"/>
</dbReference>
<evidence type="ECO:0000259" key="7">
    <source>
        <dbReference type="PROSITE" id="PS50110"/>
    </source>
</evidence>
<sequence length="308" mass="34288">MVRVLVVDDSPYDRRLCGGLLKKRAGMEPLYAENGVEALRSIARSMPDIVLTDLQMPEMDGLELVEAIRREHPYLPVILMTAHGSEEIAVQALRRGAASYVAKRNLAAELVSTVENVLAVARLDRREQQLLSCLTATESHFELDNDVAKVPALVGHIEQSLGRMRLCDETGRIQVAVALREALVNAIVHGNLEVSSTLLDEDPSAFSALVERRRTESPYRDRRVYVVARETRTEATYMVRDEGPGFDPRDLPDPTDLANLDKPSGRGLMLIRTFMDEVRHNEKGNEIWMVIRCRSSDDPCGDPDGGGD</sequence>
<keyword evidence="4" id="KW-0238">DNA-binding</keyword>
<organism evidence="8 9">
    <name type="scientific">Sorangium cellulosum</name>
    <name type="common">Polyangium cellulosum</name>
    <dbReference type="NCBI Taxonomy" id="56"/>
    <lineage>
        <taxon>Bacteria</taxon>
        <taxon>Pseudomonadati</taxon>
        <taxon>Myxococcota</taxon>
        <taxon>Polyangia</taxon>
        <taxon>Polyangiales</taxon>
        <taxon>Polyangiaceae</taxon>
        <taxon>Sorangium</taxon>
    </lineage>
</organism>
<dbReference type="GO" id="GO:0000976">
    <property type="term" value="F:transcription cis-regulatory region binding"/>
    <property type="evidence" value="ECO:0007669"/>
    <property type="project" value="TreeGrafter"/>
</dbReference>
<dbReference type="AlphaFoldDB" id="A0A2L0F829"/>
<dbReference type="GO" id="GO:0032993">
    <property type="term" value="C:protein-DNA complex"/>
    <property type="evidence" value="ECO:0007669"/>
    <property type="project" value="TreeGrafter"/>
</dbReference>
<dbReference type="InterPro" id="IPR039420">
    <property type="entry name" value="WalR-like"/>
</dbReference>
<dbReference type="Pfam" id="PF13581">
    <property type="entry name" value="HATPase_c_2"/>
    <property type="match status" value="1"/>
</dbReference>
<dbReference type="OrthoDB" id="9800029at2"/>
<dbReference type="InterPro" id="IPR003594">
    <property type="entry name" value="HATPase_dom"/>
</dbReference>
<evidence type="ECO:0000256" key="2">
    <source>
        <dbReference type="ARBA" id="ARBA00023012"/>
    </source>
</evidence>
<keyword evidence="1 6" id="KW-0597">Phosphoprotein</keyword>
<dbReference type="Gene3D" id="3.40.50.2300">
    <property type="match status" value="1"/>
</dbReference>
<evidence type="ECO:0000313" key="8">
    <source>
        <dbReference type="EMBL" id="AUX47735.1"/>
    </source>
</evidence>
<keyword evidence="3" id="KW-0805">Transcription regulation</keyword>
<accession>A0A2L0F829</accession>
<evidence type="ECO:0000256" key="3">
    <source>
        <dbReference type="ARBA" id="ARBA00023015"/>
    </source>
</evidence>
<dbReference type="InterPro" id="IPR001789">
    <property type="entry name" value="Sig_transdc_resp-reg_receiver"/>
</dbReference>
<dbReference type="PROSITE" id="PS50110">
    <property type="entry name" value="RESPONSE_REGULATORY"/>
    <property type="match status" value="1"/>
</dbReference>
<evidence type="ECO:0000256" key="4">
    <source>
        <dbReference type="ARBA" id="ARBA00023125"/>
    </source>
</evidence>
<dbReference type="GO" id="GO:0006355">
    <property type="term" value="P:regulation of DNA-templated transcription"/>
    <property type="evidence" value="ECO:0007669"/>
    <property type="project" value="TreeGrafter"/>
</dbReference>
<dbReference type="Gene3D" id="3.30.565.10">
    <property type="entry name" value="Histidine kinase-like ATPase, C-terminal domain"/>
    <property type="match status" value="1"/>
</dbReference>
<dbReference type="Pfam" id="PF00072">
    <property type="entry name" value="Response_reg"/>
    <property type="match status" value="1"/>
</dbReference>
<evidence type="ECO:0000256" key="1">
    <source>
        <dbReference type="ARBA" id="ARBA00022553"/>
    </source>
</evidence>
<name>A0A2L0F829_SORCE</name>
<keyword evidence="2" id="KW-0902">Two-component regulatory system</keyword>
<evidence type="ECO:0000313" key="9">
    <source>
        <dbReference type="Proteomes" id="UP000238348"/>
    </source>
</evidence>
<reference evidence="8 9" key="1">
    <citation type="submission" date="2015-09" db="EMBL/GenBank/DDBJ databases">
        <title>Sorangium comparison.</title>
        <authorList>
            <person name="Zaburannyi N."/>
            <person name="Bunk B."/>
            <person name="Overmann J."/>
            <person name="Mueller R."/>
        </authorList>
    </citation>
    <scope>NUCLEOTIDE SEQUENCE [LARGE SCALE GENOMIC DNA]</scope>
    <source>
        <strain evidence="8 9">So ce26</strain>
    </source>
</reference>
<dbReference type="EMBL" id="CP012673">
    <property type="protein sequence ID" value="AUX47735.1"/>
    <property type="molecule type" value="Genomic_DNA"/>
</dbReference>
<dbReference type="InterPro" id="IPR011006">
    <property type="entry name" value="CheY-like_superfamily"/>
</dbReference>
<proteinExistence type="predicted"/>
<evidence type="ECO:0000256" key="5">
    <source>
        <dbReference type="ARBA" id="ARBA00023163"/>
    </source>
</evidence>
<dbReference type="SUPFAM" id="SSF52172">
    <property type="entry name" value="CheY-like"/>
    <property type="match status" value="1"/>
</dbReference>
<dbReference type="CDD" id="cd00156">
    <property type="entry name" value="REC"/>
    <property type="match status" value="1"/>
</dbReference>
<dbReference type="Proteomes" id="UP000238348">
    <property type="component" value="Chromosome"/>
</dbReference>
<dbReference type="RefSeq" id="WP_104985702.1">
    <property type="nucleotide sequence ID" value="NZ_CP012673.1"/>
</dbReference>
<protein>
    <submittedName>
        <fullName evidence="8">Transcriptional regulator</fullName>
    </submittedName>
</protein>
<dbReference type="PANTHER" id="PTHR48111">
    <property type="entry name" value="REGULATOR OF RPOS"/>
    <property type="match status" value="1"/>
</dbReference>
<dbReference type="CDD" id="cd16936">
    <property type="entry name" value="HATPase_RsbW-like"/>
    <property type="match status" value="1"/>
</dbReference>
<keyword evidence="5" id="KW-0804">Transcription</keyword>
<feature type="modified residue" description="4-aspartylphosphate" evidence="6">
    <location>
        <position position="53"/>
    </location>
</feature>
<dbReference type="SMART" id="SM00448">
    <property type="entry name" value="REC"/>
    <property type="match status" value="1"/>
</dbReference>